<keyword evidence="4" id="KW-0831">Ubiquinone biosynthesis</keyword>
<evidence type="ECO:0000256" key="14">
    <source>
        <dbReference type="ARBA" id="ARBA00023136"/>
    </source>
</evidence>
<dbReference type="FunFam" id="3.30.160.60:FF:000462">
    <property type="entry name" value="Zinc finger protein 410"/>
    <property type="match status" value="1"/>
</dbReference>
<evidence type="ECO:0000256" key="9">
    <source>
        <dbReference type="ARBA" id="ARBA00022833"/>
    </source>
</evidence>
<keyword evidence="14" id="KW-0472">Membrane</keyword>
<evidence type="ECO:0000256" key="5">
    <source>
        <dbReference type="ARBA" id="ARBA00022723"/>
    </source>
</evidence>
<keyword evidence="11" id="KW-0560">Oxidoreductase</keyword>
<evidence type="ECO:0000256" key="3">
    <source>
        <dbReference type="ARBA" id="ARBA00022630"/>
    </source>
</evidence>
<comment type="caution">
    <text evidence="18">The sequence shown here is derived from an EMBL/GenBank/DDBJ whole genome shotgun (WGS) entry which is preliminary data.</text>
</comment>
<dbReference type="PROSITE" id="PS50157">
    <property type="entry name" value="ZINC_FINGER_C2H2_2"/>
    <property type="match status" value="5"/>
</dbReference>
<evidence type="ECO:0000313" key="18">
    <source>
        <dbReference type="EMBL" id="KAJ8390823.1"/>
    </source>
</evidence>
<dbReference type="Gene3D" id="3.50.50.60">
    <property type="entry name" value="FAD/NAD(P)-binding domain"/>
    <property type="match status" value="1"/>
</dbReference>
<dbReference type="FunFam" id="3.30.160.60:FF:002343">
    <property type="entry name" value="Zinc finger protein 33A"/>
    <property type="match status" value="1"/>
</dbReference>
<dbReference type="InterPro" id="IPR013087">
    <property type="entry name" value="Znf_C2H2_type"/>
</dbReference>
<feature type="domain" description="C2H2-type" evidence="17">
    <location>
        <begin position="267"/>
        <end position="296"/>
    </location>
</feature>
<evidence type="ECO:0000256" key="10">
    <source>
        <dbReference type="ARBA" id="ARBA00022946"/>
    </source>
</evidence>
<dbReference type="PROSITE" id="PS00028">
    <property type="entry name" value="ZINC_FINGER_C2H2_1"/>
    <property type="match status" value="5"/>
</dbReference>
<dbReference type="PANTHER" id="PTHR43876:SF7">
    <property type="entry name" value="UBIQUINONE BIOSYNTHESIS MONOOXYGENASE COQ6, MITOCHONDRIAL"/>
    <property type="match status" value="1"/>
</dbReference>
<dbReference type="InterPro" id="IPR036236">
    <property type="entry name" value="Znf_C2H2_sf"/>
</dbReference>
<keyword evidence="5" id="KW-0479">Metal-binding</keyword>
<dbReference type="GO" id="GO:0005739">
    <property type="term" value="C:mitochondrion"/>
    <property type="evidence" value="ECO:0007669"/>
    <property type="project" value="TreeGrafter"/>
</dbReference>
<evidence type="ECO:0000256" key="13">
    <source>
        <dbReference type="ARBA" id="ARBA00023128"/>
    </source>
</evidence>
<sequence>MLSDELDSKPELLVEFVQKASIPLGQGLEESDPKETCLPLQPTTESSLCSQLHLADSRLSHAGSPSLSEYEGEREQLVVQLQSHRGVALSATPSPPPILHDLQQSDSTSFILLNLAKGLAASTEPLVFVQDEAEQDVSPGESGDGTTPWYLRVQELAHDSLIAATRAQLAKDAKASNIGEHLHSYPSEGPKKETPPPDDRVPAEKTLRCTFEGCRRTFTWPAHLKYHLKTHKNDRTFRCCAEGCGKSFYVLQRLQVHMRTHNGEKPFLCSEKGCGKKFTTAGNLKNHKRTHTGEKPFLCEADGCGRSFTEYSSLRKHMLVHSGEKPHQCGICGKTFSQSGSRNVHMRKRHGGASPGNQARDTGEALTHSSLLEDRGVAGDSMVTMTTALGPMNLHHAMLRAQGDTLEGNGPSGSMVVLSQPHDLVTMATGGHGYGEEVVALLQLRCGSMALALEVTMFFMAQDFMLCFCIHCALSFSLLACSSMDLLGNGEEDRGRVATSRSSFWKALYSLSKSGTWELVRGWKVGFSSRKLRASSLVRWALRFSRPSLCARVSMGAVELLSMSCALSRFETLDRPWWGAPIEGGVWLSAPGGGGECSLTPGSLTALGIGFLTLTGLVALGDRAGPPSCRRISSFLFSSRSQKLNGLCMESRKALLSTRPAVLARSRASVTSRQSDRKASLCASWGTLWWSSWDFFRVSRTVMLKGWGIVVPEARAAGAVAGFWDPPSSREVLEERVFTELREQRVVQHPLLQTLLVLLACPLQLLPVSLLQVLEPVLEQELHIHGASLLLLQESQQVSHRPLFQTANNLPLLLPFLLLLFRSGRVFGWKALENGMDPNLEGRKILLLEAGNKKMMPKVPDTYSTRVSSISPGSATLLSGIGAWDHIVSLRCKPYQRMQVWDACSDAMITFDKEHLEDEMAYIVENDVIVAALTKRLETIPDQVKVQYRTKVVKYSWPKSYQVADSIPWVQVKLANGETLQTKLLIGADGPNSMVRKETGIPTLKWNYDQSAVVAVLHLSEPTENNVAWQRFLPTGPIAMLPLSDTMSSLVWSTSHRHAEELLQLDEESFVDAINSAFWSNDNHSELIETAGSLFRTALTYLVPSGTSARQLPPSVAGIGPKSRVMFPLGMGHASEYIRHRVALIGYVSVVGATRVSAISADTGMEPRSQWPASNVSAGSGAS</sequence>
<dbReference type="Pfam" id="PF01494">
    <property type="entry name" value="FAD_binding_3"/>
    <property type="match status" value="1"/>
</dbReference>
<gene>
    <name evidence="18" type="ORF">AAFF_G00099550</name>
</gene>
<feature type="domain" description="C2H2-type" evidence="17">
    <location>
        <begin position="237"/>
        <end position="266"/>
    </location>
</feature>
<evidence type="ECO:0000256" key="11">
    <source>
        <dbReference type="ARBA" id="ARBA00023002"/>
    </source>
</evidence>
<dbReference type="InterPro" id="IPR010971">
    <property type="entry name" value="UbiH/COQ6"/>
</dbReference>
<feature type="region of interest" description="Disordered" evidence="16">
    <location>
        <begin position="340"/>
        <end position="363"/>
    </location>
</feature>
<comment type="similarity">
    <text evidence="2">Belongs to the UbiH/COQ6 family.</text>
</comment>
<dbReference type="PANTHER" id="PTHR43876">
    <property type="entry name" value="UBIQUINONE BIOSYNTHESIS MONOOXYGENASE COQ6, MITOCHONDRIAL"/>
    <property type="match status" value="1"/>
</dbReference>
<keyword evidence="19" id="KW-1185">Reference proteome</keyword>
<dbReference type="SUPFAM" id="SSF57667">
    <property type="entry name" value="beta-beta-alpha zinc fingers"/>
    <property type="match status" value="2"/>
</dbReference>
<evidence type="ECO:0000259" key="17">
    <source>
        <dbReference type="PROSITE" id="PS50157"/>
    </source>
</evidence>
<keyword evidence="9" id="KW-0862">Zinc</keyword>
<keyword evidence="3" id="KW-0285">Flavoprotein</keyword>
<feature type="domain" description="C2H2-type" evidence="17">
    <location>
        <begin position="327"/>
        <end position="355"/>
    </location>
</feature>
<feature type="domain" description="C2H2-type" evidence="17">
    <location>
        <begin position="297"/>
        <end position="326"/>
    </location>
</feature>
<dbReference type="GO" id="GO:0008270">
    <property type="term" value="F:zinc ion binding"/>
    <property type="evidence" value="ECO:0007669"/>
    <property type="project" value="UniProtKB-KW"/>
</dbReference>
<name>A0AAD7WBQ6_9TELE</name>
<feature type="compositionally biased region" description="Basic and acidic residues" evidence="16">
    <location>
        <begin position="189"/>
        <end position="202"/>
    </location>
</feature>
<dbReference type="GO" id="GO:0004497">
    <property type="term" value="F:monooxygenase activity"/>
    <property type="evidence" value="ECO:0007669"/>
    <property type="project" value="UniProtKB-KW"/>
</dbReference>
<dbReference type="Pfam" id="PF00096">
    <property type="entry name" value="zf-C2H2"/>
    <property type="match status" value="4"/>
</dbReference>
<dbReference type="AlphaFoldDB" id="A0AAD7WBQ6"/>
<evidence type="ECO:0000256" key="16">
    <source>
        <dbReference type="SAM" id="MobiDB-lite"/>
    </source>
</evidence>
<evidence type="ECO:0000256" key="15">
    <source>
        <dbReference type="PROSITE-ProRule" id="PRU00042"/>
    </source>
</evidence>
<evidence type="ECO:0000256" key="1">
    <source>
        <dbReference type="ARBA" id="ARBA00001974"/>
    </source>
</evidence>
<evidence type="ECO:0000313" key="19">
    <source>
        <dbReference type="Proteomes" id="UP001221898"/>
    </source>
</evidence>
<dbReference type="FunFam" id="3.30.160.60:FF:000441">
    <property type="entry name" value="zinc finger protein 410 isoform X1"/>
    <property type="match status" value="1"/>
</dbReference>
<dbReference type="Proteomes" id="UP001221898">
    <property type="component" value="Unassembled WGS sequence"/>
</dbReference>
<reference evidence="18" key="1">
    <citation type="journal article" date="2023" name="Science">
        <title>Genome structures resolve the early diversification of teleost fishes.</title>
        <authorList>
            <person name="Parey E."/>
            <person name="Louis A."/>
            <person name="Montfort J."/>
            <person name="Bouchez O."/>
            <person name="Roques C."/>
            <person name="Iampietro C."/>
            <person name="Lluch J."/>
            <person name="Castinel A."/>
            <person name="Donnadieu C."/>
            <person name="Desvignes T."/>
            <person name="Floi Bucao C."/>
            <person name="Jouanno E."/>
            <person name="Wen M."/>
            <person name="Mejri S."/>
            <person name="Dirks R."/>
            <person name="Jansen H."/>
            <person name="Henkel C."/>
            <person name="Chen W.J."/>
            <person name="Zahm M."/>
            <person name="Cabau C."/>
            <person name="Klopp C."/>
            <person name="Thompson A.W."/>
            <person name="Robinson-Rechavi M."/>
            <person name="Braasch I."/>
            <person name="Lecointre G."/>
            <person name="Bobe J."/>
            <person name="Postlethwait J.H."/>
            <person name="Berthelot C."/>
            <person name="Roest Crollius H."/>
            <person name="Guiguen Y."/>
        </authorList>
    </citation>
    <scope>NUCLEOTIDE SEQUENCE</scope>
    <source>
        <strain evidence="18">NC1722</strain>
    </source>
</reference>
<evidence type="ECO:0000256" key="8">
    <source>
        <dbReference type="ARBA" id="ARBA00022827"/>
    </source>
</evidence>
<dbReference type="NCBIfam" id="TIGR01988">
    <property type="entry name" value="Ubi-OHases"/>
    <property type="match status" value="1"/>
</dbReference>
<dbReference type="InterPro" id="IPR002938">
    <property type="entry name" value="FAD-bd"/>
</dbReference>
<evidence type="ECO:0000256" key="2">
    <source>
        <dbReference type="ARBA" id="ARBA00005349"/>
    </source>
</evidence>
<keyword evidence="13" id="KW-0496">Mitochondrion</keyword>
<dbReference type="EMBL" id="JAINUG010000165">
    <property type="protein sequence ID" value="KAJ8390823.1"/>
    <property type="molecule type" value="Genomic_DNA"/>
</dbReference>
<comment type="cofactor">
    <cofactor evidence="1">
        <name>FAD</name>
        <dbReference type="ChEBI" id="CHEBI:57692"/>
    </cofactor>
</comment>
<dbReference type="GO" id="GO:0071949">
    <property type="term" value="F:FAD binding"/>
    <property type="evidence" value="ECO:0007669"/>
    <property type="project" value="InterPro"/>
</dbReference>
<proteinExistence type="inferred from homology"/>
<organism evidence="18 19">
    <name type="scientific">Aldrovandia affinis</name>
    <dbReference type="NCBI Taxonomy" id="143900"/>
    <lineage>
        <taxon>Eukaryota</taxon>
        <taxon>Metazoa</taxon>
        <taxon>Chordata</taxon>
        <taxon>Craniata</taxon>
        <taxon>Vertebrata</taxon>
        <taxon>Euteleostomi</taxon>
        <taxon>Actinopterygii</taxon>
        <taxon>Neopterygii</taxon>
        <taxon>Teleostei</taxon>
        <taxon>Notacanthiformes</taxon>
        <taxon>Halosauridae</taxon>
        <taxon>Aldrovandia</taxon>
    </lineage>
</organism>
<evidence type="ECO:0000256" key="7">
    <source>
        <dbReference type="ARBA" id="ARBA00022792"/>
    </source>
</evidence>
<keyword evidence="8" id="KW-0274">FAD</keyword>
<dbReference type="InterPro" id="IPR051205">
    <property type="entry name" value="UbiH/COQ6_monooxygenase"/>
</dbReference>
<feature type="region of interest" description="Disordered" evidence="16">
    <location>
        <begin position="180"/>
        <end position="202"/>
    </location>
</feature>
<evidence type="ECO:0000256" key="6">
    <source>
        <dbReference type="ARBA" id="ARBA00022771"/>
    </source>
</evidence>
<keyword evidence="6 15" id="KW-0863">Zinc-finger</keyword>
<dbReference type="FunFam" id="3.50.50.60:FF:000086">
    <property type="entry name" value="Ubiquinone biosynthesis monooxygenase COQ6, mitochondrial"/>
    <property type="match status" value="1"/>
</dbReference>
<feature type="domain" description="C2H2-type" evidence="17">
    <location>
        <begin position="207"/>
        <end position="236"/>
    </location>
</feature>
<dbReference type="GO" id="GO:0006744">
    <property type="term" value="P:ubiquinone biosynthetic process"/>
    <property type="evidence" value="ECO:0007669"/>
    <property type="project" value="UniProtKB-KW"/>
</dbReference>
<protein>
    <recommendedName>
        <fullName evidence="17">C2H2-type domain-containing protein</fullName>
    </recommendedName>
</protein>
<evidence type="ECO:0000256" key="12">
    <source>
        <dbReference type="ARBA" id="ARBA00023033"/>
    </source>
</evidence>
<dbReference type="SUPFAM" id="SSF51905">
    <property type="entry name" value="FAD/NAD(P)-binding domain"/>
    <property type="match status" value="1"/>
</dbReference>
<keyword evidence="7" id="KW-0999">Mitochondrion inner membrane</keyword>
<dbReference type="GO" id="GO:0016705">
    <property type="term" value="F:oxidoreductase activity, acting on paired donors, with incorporation or reduction of molecular oxygen"/>
    <property type="evidence" value="ECO:0007669"/>
    <property type="project" value="InterPro"/>
</dbReference>
<dbReference type="SMART" id="SM00355">
    <property type="entry name" value="ZnF_C2H2"/>
    <property type="match status" value="5"/>
</dbReference>
<accession>A0AAD7WBQ6</accession>
<dbReference type="InterPro" id="IPR036188">
    <property type="entry name" value="FAD/NAD-bd_sf"/>
</dbReference>
<keyword evidence="10" id="KW-0809">Transit peptide</keyword>
<keyword evidence="12" id="KW-0503">Monooxygenase</keyword>
<evidence type="ECO:0000256" key="4">
    <source>
        <dbReference type="ARBA" id="ARBA00022688"/>
    </source>
</evidence>
<dbReference type="Gene3D" id="3.30.160.60">
    <property type="entry name" value="Classic Zinc Finger"/>
    <property type="match status" value="5"/>
</dbReference>